<gene>
    <name evidence="1" type="ORF">HEB29_005251</name>
</gene>
<accession>A0A7Y9HGS2</accession>
<dbReference type="RefSeq" id="WP_173310107.1">
    <property type="nucleotide sequence ID" value="NZ_BAAAUE010000022.1"/>
</dbReference>
<dbReference type="Proteomes" id="UP000530403">
    <property type="component" value="Unassembled WGS sequence"/>
</dbReference>
<dbReference type="AlphaFoldDB" id="A0A7Y9HGS2"/>
<comment type="caution">
    <text evidence="1">The sequence shown here is derived from an EMBL/GenBank/DDBJ whole genome shotgun (WGS) entry which is preliminary data.</text>
</comment>
<sequence length="45" mass="5373">MIHDPTLQIVRAEPDEEPVVFNWPRSIYAAWPWLTEEFMREVESG</sequence>
<name>A0A7Y9HGS2_9ACTN</name>
<evidence type="ECO:0000313" key="2">
    <source>
        <dbReference type="Proteomes" id="UP000530403"/>
    </source>
</evidence>
<proteinExistence type="predicted"/>
<protein>
    <submittedName>
        <fullName evidence="1">Uncharacterized protein</fullName>
    </submittedName>
</protein>
<dbReference type="EMBL" id="JACCCF010000001">
    <property type="protein sequence ID" value="NYE44240.1"/>
    <property type="molecule type" value="Genomic_DNA"/>
</dbReference>
<organism evidence="1 2">
    <name type="scientific">Streptomyces fulvorobeus</name>
    <dbReference type="NCBI Taxonomy" id="284028"/>
    <lineage>
        <taxon>Bacteria</taxon>
        <taxon>Bacillati</taxon>
        <taxon>Actinomycetota</taxon>
        <taxon>Actinomycetes</taxon>
        <taxon>Kitasatosporales</taxon>
        <taxon>Streptomycetaceae</taxon>
        <taxon>Streptomyces</taxon>
    </lineage>
</organism>
<reference evidence="1 2" key="1">
    <citation type="submission" date="2020-07" db="EMBL/GenBank/DDBJ databases">
        <title>Sequencing the genomes of 1000 actinobacteria strains.</title>
        <authorList>
            <person name="Klenk H.-P."/>
        </authorList>
    </citation>
    <scope>NUCLEOTIDE SEQUENCE [LARGE SCALE GENOMIC DNA]</scope>
    <source>
        <strain evidence="1 2">DSM 41455</strain>
    </source>
</reference>
<evidence type="ECO:0000313" key="1">
    <source>
        <dbReference type="EMBL" id="NYE44240.1"/>
    </source>
</evidence>